<evidence type="ECO:0000313" key="1">
    <source>
        <dbReference type="EMBL" id="KAF2622317.1"/>
    </source>
</evidence>
<protein>
    <submittedName>
        <fullName evidence="1">Uncharacterized protein</fullName>
    </submittedName>
</protein>
<keyword evidence="2" id="KW-1185">Reference proteome</keyword>
<comment type="caution">
    <text evidence="1">The sequence shown here is derived from an EMBL/GenBank/DDBJ whole genome shotgun (WGS) entry which is preliminary data.</text>
</comment>
<organism evidence="1 2">
    <name type="scientific">Macroventuria anomochaeta</name>
    <dbReference type="NCBI Taxonomy" id="301207"/>
    <lineage>
        <taxon>Eukaryota</taxon>
        <taxon>Fungi</taxon>
        <taxon>Dikarya</taxon>
        <taxon>Ascomycota</taxon>
        <taxon>Pezizomycotina</taxon>
        <taxon>Dothideomycetes</taxon>
        <taxon>Pleosporomycetidae</taxon>
        <taxon>Pleosporales</taxon>
        <taxon>Pleosporineae</taxon>
        <taxon>Didymellaceae</taxon>
        <taxon>Macroventuria</taxon>
    </lineage>
</organism>
<accession>A0ACB6RLW5</accession>
<reference evidence="1" key="1">
    <citation type="journal article" date="2020" name="Stud. Mycol.">
        <title>101 Dothideomycetes genomes: a test case for predicting lifestyles and emergence of pathogens.</title>
        <authorList>
            <person name="Haridas S."/>
            <person name="Albert R."/>
            <person name="Binder M."/>
            <person name="Bloem J."/>
            <person name="Labutti K."/>
            <person name="Salamov A."/>
            <person name="Andreopoulos B."/>
            <person name="Baker S."/>
            <person name="Barry K."/>
            <person name="Bills G."/>
            <person name="Bluhm B."/>
            <person name="Cannon C."/>
            <person name="Castanera R."/>
            <person name="Culley D."/>
            <person name="Daum C."/>
            <person name="Ezra D."/>
            <person name="Gonzalez J."/>
            <person name="Henrissat B."/>
            <person name="Kuo A."/>
            <person name="Liang C."/>
            <person name="Lipzen A."/>
            <person name="Lutzoni F."/>
            <person name="Magnuson J."/>
            <person name="Mondo S."/>
            <person name="Nolan M."/>
            <person name="Ohm R."/>
            <person name="Pangilinan J."/>
            <person name="Park H.-J."/>
            <person name="Ramirez L."/>
            <person name="Alfaro M."/>
            <person name="Sun H."/>
            <person name="Tritt A."/>
            <person name="Yoshinaga Y."/>
            <person name="Zwiers L.-H."/>
            <person name="Turgeon B."/>
            <person name="Goodwin S."/>
            <person name="Spatafora J."/>
            <person name="Crous P."/>
            <person name="Grigoriev I."/>
        </authorList>
    </citation>
    <scope>NUCLEOTIDE SEQUENCE</scope>
    <source>
        <strain evidence="1">CBS 525.71</strain>
    </source>
</reference>
<gene>
    <name evidence="1" type="ORF">BU25DRAFT_463062</name>
</gene>
<name>A0ACB6RLW5_9PLEO</name>
<evidence type="ECO:0000313" key="2">
    <source>
        <dbReference type="Proteomes" id="UP000799754"/>
    </source>
</evidence>
<proteinExistence type="predicted"/>
<sequence length="178" mass="19464">MELAHILSTRQPRSTIILGAFAGEEQNLYGSTFFANALRNASVNVEGMLSCDLVGSLTGDSGQKDPFTIRAFAQGPAPSENTTVAVRRLQIGGENDSPTWELAERRHHLPSRPLALSLQLDLRTENGTVYGDLIEFVDFDFTTRVGKVNLATLWSMSEAPRWPRNATVDTTVLDKDGG</sequence>
<dbReference type="Proteomes" id="UP000799754">
    <property type="component" value="Unassembled WGS sequence"/>
</dbReference>
<dbReference type="EMBL" id="MU006746">
    <property type="protein sequence ID" value="KAF2622317.1"/>
    <property type="molecule type" value="Genomic_DNA"/>
</dbReference>